<dbReference type="OrthoDB" id="143770at2"/>
<dbReference type="InterPro" id="IPR016169">
    <property type="entry name" value="FAD-bd_PCMH_sub2"/>
</dbReference>
<gene>
    <name evidence="2" type="ORF">FIM25_00805</name>
</gene>
<dbReference type="PROSITE" id="PS51387">
    <property type="entry name" value="FAD_PCMH"/>
    <property type="match status" value="1"/>
</dbReference>
<comment type="caution">
    <text evidence="2">The sequence shown here is derived from an EMBL/GenBank/DDBJ whole genome shotgun (WGS) entry which is preliminary data.</text>
</comment>
<dbReference type="InterPro" id="IPR010031">
    <property type="entry name" value="FAD_lactone_oxidase-like"/>
</dbReference>
<name>A0A5Q4VGS6_9BACT</name>
<dbReference type="EMBL" id="VDMB01000001">
    <property type="protein sequence ID" value="TYT76128.1"/>
    <property type="molecule type" value="Genomic_DNA"/>
</dbReference>
<dbReference type="InterPro" id="IPR006094">
    <property type="entry name" value="Oxid_FAD_bind_N"/>
</dbReference>
<sequence length="407" mass="45164">MAKLVRDHGSTLAFGNGLSYGDSCLALSDQVLHLRHLKRFIFADWERGVLRAEAGVSLEEVLALSIPNGWFLPVTPGTRHVTLGGALANDVHGKNHHVGGTFGCHVKRFCLLRSDGSELICSVDENAALFRATIGGLGLTGIILWVEFSLLAIASRDMNVLNLRFGGLDEFFALSSELDHIHEYTVSWIDCLAKGRNLGRGIFMAGNHAKEGPLLPDTGARPGIPFTFPFSAVNNLTLPWMNRLYYQMASPGRKYISQSYAPFFYPLDSIAEWNRCYGKKGFQQYQCVIPEKEAEHGIRKLLAMISGSATGSFLAVLKRCGNIPSPGLMSFPLPGITLALDFPRRDLNDDLFKKMDALLRETGGRLYPAKDTVMSASDFKHFYPQWEELEALRDSGLCSRFWKRVIS</sequence>
<protein>
    <submittedName>
        <fullName evidence="2">FAD-binding oxidoreductase</fullName>
    </submittedName>
</protein>
<dbReference type="Pfam" id="PF01565">
    <property type="entry name" value="FAD_binding_4"/>
    <property type="match status" value="1"/>
</dbReference>
<dbReference type="AlphaFoldDB" id="A0A5Q4VGS6"/>
<dbReference type="InterPro" id="IPR016166">
    <property type="entry name" value="FAD-bd_PCMH"/>
</dbReference>
<accession>A0A5Q4VGS6</accession>
<keyword evidence="3" id="KW-1185">Reference proteome</keyword>
<dbReference type="InterPro" id="IPR036318">
    <property type="entry name" value="FAD-bd_PCMH-like_sf"/>
</dbReference>
<dbReference type="GO" id="GO:0071949">
    <property type="term" value="F:FAD binding"/>
    <property type="evidence" value="ECO:0007669"/>
    <property type="project" value="InterPro"/>
</dbReference>
<evidence type="ECO:0000259" key="1">
    <source>
        <dbReference type="PROSITE" id="PS51387"/>
    </source>
</evidence>
<dbReference type="Proteomes" id="UP000321899">
    <property type="component" value="Unassembled WGS sequence"/>
</dbReference>
<dbReference type="GO" id="GO:0016899">
    <property type="term" value="F:oxidoreductase activity, acting on the CH-OH group of donors, oxygen as acceptor"/>
    <property type="evidence" value="ECO:0007669"/>
    <property type="project" value="InterPro"/>
</dbReference>
<dbReference type="PANTHER" id="PTHR43762">
    <property type="entry name" value="L-GULONOLACTONE OXIDASE"/>
    <property type="match status" value="1"/>
</dbReference>
<organism evidence="2 3">
    <name type="scientific">Desulfobotulus mexicanus</name>
    <dbReference type="NCBI Taxonomy" id="2586642"/>
    <lineage>
        <taxon>Bacteria</taxon>
        <taxon>Pseudomonadati</taxon>
        <taxon>Thermodesulfobacteriota</taxon>
        <taxon>Desulfobacteria</taxon>
        <taxon>Desulfobacterales</taxon>
        <taxon>Desulfobacteraceae</taxon>
        <taxon>Desulfobotulus</taxon>
    </lineage>
</organism>
<reference evidence="2 3" key="1">
    <citation type="submission" date="2019-06" db="EMBL/GenBank/DDBJ databases">
        <title>Desulfobotulus mexicanus sp. nov., a novel sulfate-reducing bacterium isolated from the sediment of an alkaline crater lake in Mexico.</title>
        <authorList>
            <person name="Hirschler-Rea A."/>
        </authorList>
    </citation>
    <scope>NUCLEOTIDE SEQUENCE [LARGE SCALE GENOMIC DNA]</scope>
    <source>
        <strain evidence="2 3">PAR22N</strain>
    </source>
</reference>
<dbReference type="SUPFAM" id="SSF56176">
    <property type="entry name" value="FAD-binding/transporter-associated domain-like"/>
    <property type="match status" value="1"/>
</dbReference>
<evidence type="ECO:0000313" key="3">
    <source>
        <dbReference type="Proteomes" id="UP000321899"/>
    </source>
</evidence>
<dbReference type="Gene3D" id="3.30.465.10">
    <property type="match status" value="1"/>
</dbReference>
<feature type="domain" description="FAD-binding PCMH-type" evidence="1">
    <location>
        <begin position="1"/>
        <end position="153"/>
    </location>
</feature>
<evidence type="ECO:0000313" key="2">
    <source>
        <dbReference type="EMBL" id="TYT76128.1"/>
    </source>
</evidence>
<proteinExistence type="predicted"/>
<dbReference type="PANTHER" id="PTHR43762:SF1">
    <property type="entry name" value="D-ARABINONO-1,4-LACTONE OXIDASE"/>
    <property type="match status" value="1"/>
</dbReference>